<feature type="chain" id="PRO_5020999636" evidence="1">
    <location>
        <begin position="21"/>
        <end position="188"/>
    </location>
</feature>
<accession>A0A4R6TZ85</accession>
<evidence type="ECO:0000259" key="2">
    <source>
        <dbReference type="SMART" id="SM00867"/>
    </source>
</evidence>
<evidence type="ECO:0000313" key="3">
    <source>
        <dbReference type="EMBL" id="TDQ38192.1"/>
    </source>
</evidence>
<organism evidence="3 4">
    <name type="scientific">Thiopseudomonas denitrificans</name>
    <dbReference type="NCBI Taxonomy" id="1501432"/>
    <lineage>
        <taxon>Bacteria</taxon>
        <taxon>Pseudomonadati</taxon>
        <taxon>Pseudomonadota</taxon>
        <taxon>Gammaproteobacteria</taxon>
        <taxon>Pseudomonadales</taxon>
        <taxon>Pseudomonadaceae</taxon>
        <taxon>Thiopseudomonas</taxon>
    </lineage>
</organism>
<keyword evidence="4" id="KW-1185">Reference proteome</keyword>
<comment type="caution">
    <text evidence="3">The sequence shown here is derived from an EMBL/GenBank/DDBJ whole genome shotgun (WGS) entry which is preliminary data.</text>
</comment>
<dbReference type="AlphaFoldDB" id="A0A4R6TZ85"/>
<dbReference type="RefSeq" id="WP_101497199.1">
    <property type="nucleotide sequence ID" value="NZ_LNJZ01000008.1"/>
</dbReference>
<dbReference type="Pfam" id="PF04264">
    <property type="entry name" value="YceI"/>
    <property type="match status" value="1"/>
</dbReference>
<reference evidence="3 4" key="1">
    <citation type="submission" date="2019-03" db="EMBL/GenBank/DDBJ databases">
        <title>Genomic Encyclopedia of Type Strains, Phase IV (KMG-IV): sequencing the most valuable type-strain genomes for metagenomic binning, comparative biology and taxonomic classification.</title>
        <authorList>
            <person name="Goeker M."/>
        </authorList>
    </citation>
    <scope>NUCLEOTIDE SEQUENCE [LARGE SCALE GENOMIC DNA]</scope>
    <source>
        <strain evidence="3 4">DSM 28679</strain>
    </source>
</reference>
<evidence type="ECO:0000313" key="4">
    <source>
        <dbReference type="Proteomes" id="UP000294575"/>
    </source>
</evidence>
<dbReference type="Gene3D" id="2.40.128.110">
    <property type="entry name" value="Lipid/polyisoprenoid-binding, YceI-like"/>
    <property type="match status" value="1"/>
</dbReference>
<dbReference type="Proteomes" id="UP000294575">
    <property type="component" value="Unassembled WGS sequence"/>
</dbReference>
<dbReference type="InterPro" id="IPR007372">
    <property type="entry name" value="Lipid/polyisoprenoid-bd_YceI"/>
</dbReference>
<feature type="domain" description="Lipid/polyisoprenoid-binding YceI-like" evidence="2">
    <location>
        <begin position="22"/>
        <end position="186"/>
    </location>
</feature>
<dbReference type="PANTHER" id="PTHR34406">
    <property type="entry name" value="PROTEIN YCEI"/>
    <property type="match status" value="1"/>
</dbReference>
<name>A0A4R6TZ85_9GAMM</name>
<dbReference type="PANTHER" id="PTHR34406:SF2">
    <property type="entry name" value="PERIPLASMIC PROTEIN"/>
    <property type="match status" value="1"/>
</dbReference>
<dbReference type="SMART" id="SM00867">
    <property type="entry name" value="YceI"/>
    <property type="match status" value="1"/>
</dbReference>
<gene>
    <name evidence="3" type="ORF">DFQ45_105103</name>
</gene>
<keyword evidence="1" id="KW-0732">Signal</keyword>
<dbReference type="SUPFAM" id="SSF101874">
    <property type="entry name" value="YceI-like"/>
    <property type="match status" value="1"/>
</dbReference>
<evidence type="ECO:0000256" key="1">
    <source>
        <dbReference type="SAM" id="SignalP"/>
    </source>
</evidence>
<dbReference type="OrthoDB" id="9811006at2"/>
<proteinExistence type="predicted"/>
<dbReference type="EMBL" id="SNYK01000005">
    <property type="protein sequence ID" value="TDQ38192.1"/>
    <property type="molecule type" value="Genomic_DNA"/>
</dbReference>
<protein>
    <submittedName>
        <fullName evidence="3">Polyisoprenoid-binding protein YceI</fullName>
    </submittedName>
</protein>
<sequence length="188" mass="20284">MIKQFSLGLLAAALSTSVLADTYKLDPDHTNARFAIGHFGTSTNHGGFYNIEGELQLDAAKGTGQLKIVIPTDSVQTGNTGFDGHLKSADLLNVEKYPTMTFESTAWTFENNQPQSVTGNLTLMGKTNPVTLNADSFNCYESPMFEGATVCGGDFSATIDRTQWGLDLFLGPVPAEVRLEIQVEGIKQ</sequence>
<feature type="signal peptide" evidence="1">
    <location>
        <begin position="1"/>
        <end position="20"/>
    </location>
</feature>
<dbReference type="InterPro" id="IPR036761">
    <property type="entry name" value="TTHA0802/YceI-like_sf"/>
</dbReference>